<evidence type="ECO:0000256" key="1">
    <source>
        <dbReference type="SAM" id="MobiDB-lite"/>
    </source>
</evidence>
<accession>A0A9D4GQU7</accession>
<name>A0A9D4GQU7_DREPO</name>
<feature type="compositionally biased region" description="Basic and acidic residues" evidence="1">
    <location>
        <begin position="175"/>
        <end position="185"/>
    </location>
</feature>
<reference evidence="2" key="2">
    <citation type="submission" date="2020-11" db="EMBL/GenBank/DDBJ databases">
        <authorList>
            <person name="McCartney M.A."/>
            <person name="Auch B."/>
            <person name="Kono T."/>
            <person name="Mallez S."/>
            <person name="Becker A."/>
            <person name="Gohl D.M."/>
            <person name="Silverstein K.A.T."/>
            <person name="Koren S."/>
            <person name="Bechman K.B."/>
            <person name="Herman A."/>
            <person name="Abrahante J.E."/>
            <person name="Garbe J."/>
        </authorList>
    </citation>
    <scope>NUCLEOTIDE SEQUENCE</scope>
    <source>
        <strain evidence="2">Duluth1</strain>
        <tissue evidence="2">Whole animal</tissue>
    </source>
</reference>
<evidence type="ECO:0000313" key="2">
    <source>
        <dbReference type="EMBL" id="KAH3821926.1"/>
    </source>
</evidence>
<dbReference type="AlphaFoldDB" id="A0A9D4GQU7"/>
<sequence>MSLQRKSHVKSFYERDDVSQLTANKKSTITPNGVKKQIRLLKDDLKHVHGRYISEKNTISYTLFCQLRPFWVIKPKEKDHKTCLCRIHDNIHLKPHAAHTVGMVRTKDVNPLVTKIVCNETGMYRKCKQCKDKVPTIDNTNDNCEQVKWFEWKTRREGIVDKGKSSSRTVTNTIKDQDQGTREGK</sequence>
<evidence type="ECO:0000313" key="3">
    <source>
        <dbReference type="Proteomes" id="UP000828390"/>
    </source>
</evidence>
<gene>
    <name evidence="2" type="ORF">DPMN_123694</name>
</gene>
<dbReference type="Proteomes" id="UP000828390">
    <property type="component" value="Unassembled WGS sequence"/>
</dbReference>
<dbReference type="EMBL" id="JAIWYP010000005">
    <property type="protein sequence ID" value="KAH3821926.1"/>
    <property type="molecule type" value="Genomic_DNA"/>
</dbReference>
<keyword evidence="3" id="KW-1185">Reference proteome</keyword>
<reference evidence="2" key="1">
    <citation type="journal article" date="2019" name="bioRxiv">
        <title>The Genome of the Zebra Mussel, Dreissena polymorpha: A Resource for Invasive Species Research.</title>
        <authorList>
            <person name="McCartney M.A."/>
            <person name="Auch B."/>
            <person name="Kono T."/>
            <person name="Mallez S."/>
            <person name="Zhang Y."/>
            <person name="Obille A."/>
            <person name="Becker A."/>
            <person name="Abrahante J.E."/>
            <person name="Garbe J."/>
            <person name="Badalamenti J.P."/>
            <person name="Herman A."/>
            <person name="Mangelson H."/>
            <person name="Liachko I."/>
            <person name="Sullivan S."/>
            <person name="Sone E.D."/>
            <person name="Koren S."/>
            <person name="Silverstein K.A.T."/>
            <person name="Beckman K.B."/>
            <person name="Gohl D.M."/>
        </authorList>
    </citation>
    <scope>NUCLEOTIDE SEQUENCE</scope>
    <source>
        <strain evidence="2">Duluth1</strain>
        <tissue evidence="2">Whole animal</tissue>
    </source>
</reference>
<comment type="caution">
    <text evidence="2">The sequence shown here is derived from an EMBL/GenBank/DDBJ whole genome shotgun (WGS) entry which is preliminary data.</text>
</comment>
<organism evidence="2 3">
    <name type="scientific">Dreissena polymorpha</name>
    <name type="common">Zebra mussel</name>
    <name type="synonym">Mytilus polymorpha</name>
    <dbReference type="NCBI Taxonomy" id="45954"/>
    <lineage>
        <taxon>Eukaryota</taxon>
        <taxon>Metazoa</taxon>
        <taxon>Spiralia</taxon>
        <taxon>Lophotrochozoa</taxon>
        <taxon>Mollusca</taxon>
        <taxon>Bivalvia</taxon>
        <taxon>Autobranchia</taxon>
        <taxon>Heteroconchia</taxon>
        <taxon>Euheterodonta</taxon>
        <taxon>Imparidentia</taxon>
        <taxon>Neoheterodontei</taxon>
        <taxon>Myida</taxon>
        <taxon>Dreissenoidea</taxon>
        <taxon>Dreissenidae</taxon>
        <taxon>Dreissena</taxon>
    </lineage>
</organism>
<proteinExistence type="predicted"/>
<feature type="region of interest" description="Disordered" evidence="1">
    <location>
        <begin position="161"/>
        <end position="185"/>
    </location>
</feature>
<protein>
    <submittedName>
        <fullName evidence="2">Uncharacterized protein</fullName>
    </submittedName>
</protein>